<comment type="caution">
    <text evidence="1">The sequence shown here is derived from an EMBL/GenBank/DDBJ whole genome shotgun (WGS) entry which is preliminary data.</text>
</comment>
<gene>
    <name evidence="1" type="ORF">G2W53_005651</name>
</gene>
<dbReference type="Proteomes" id="UP000634136">
    <property type="component" value="Unassembled WGS sequence"/>
</dbReference>
<dbReference type="PANTHER" id="PTHR35726">
    <property type="entry name" value="GLUTAMIC ACID-RICH PROTEIN-LIKE"/>
    <property type="match status" value="1"/>
</dbReference>
<proteinExistence type="predicted"/>
<protein>
    <submittedName>
        <fullName evidence="1">Uncharacterized protein</fullName>
    </submittedName>
</protein>
<reference evidence="1" key="1">
    <citation type="submission" date="2020-09" db="EMBL/GenBank/DDBJ databases">
        <title>Genome-Enabled Discovery of Anthraquinone Biosynthesis in Senna tora.</title>
        <authorList>
            <person name="Kang S.-H."/>
            <person name="Pandey R.P."/>
            <person name="Lee C.-M."/>
            <person name="Sim J.-S."/>
            <person name="Jeong J.-T."/>
            <person name="Choi B.-S."/>
            <person name="Jung M."/>
            <person name="Ginzburg D."/>
            <person name="Zhao K."/>
            <person name="Won S.Y."/>
            <person name="Oh T.-J."/>
            <person name="Yu Y."/>
            <person name="Kim N.-H."/>
            <person name="Lee O.R."/>
            <person name="Lee T.-H."/>
            <person name="Bashyal P."/>
            <person name="Kim T.-S."/>
            <person name="Lee W.-H."/>
            <person name="Kawkins C."/>
            <person name="Kim C.-K."/>
            <person name="Kim J.S."/>
            <person name="Ahn B.O."/>
            <person name="Rhee S.Y."/>
            <person name="Sohng J.K."/>
        </authorList>
    </citation>
    <scope>NUCLEOTIDE SEQUENCE</scope>
    <source>
        <tissue evidence="1">Leaf</tissue>
    </source>
</reference>
<sequence length="104" mass="11473">MNGTVDVSSWLLMEDSADSEADSGFLSLYPSTAAIVGHNEDDAESCNYDTDDIYGLSEVGDGHEDDGHVDIFSVEQEEMNMGEVNVHELEDRLFWETCMAVGYP</sequence>
<organism evidence="1 2">
    <name type="scientific">Senna tora</name>
    <dbReference type="NCBI Taxonomy" id="362788"/>
    <lineage>
        <taxon>Eukaryota</taxon>
        <taxon>Viridiplantae</taxon>
        <taxon>Streptophyta</taxon>
        <taxon>Embryophyta</taxon>
        <taxon>Tracheophyta</taxon>
        <taxon>Spermatophyta</taxon>
        <taxon>Magnoliopsida</taxon>
        <taxon>eudicotyledons</taxon>
        <taxon>Gunneridae</taxon>
        <taxon>Pentapetalae</taxon>
        <taxon>rosids</taxon>
        <taxon>fabids</taxon>
        <taxon>Fabales</taxon>
        <taxon>Fabaceae</taxon>
        <taxon>Caesalpinioideae</taxon>
        <taxon>Cassia clade</taxon>
        <taxon>Senna</taxon>
    </lineage>
</organism>
<dbReference type="PANTHER" id="PTHR35726:SF5">
    <property type="match status" value="1"/>
</dbReference>
<dbReference type="OrthoDB" id="1146319at2759"/>
<accession>A0A834X3F2</accession>
<evidence type="ECO:0000313" key="1">
    <source>
        <dbReference type="EMBL" id="KAF7837169.1"/>
    </source>
</evidence>
<name>A0A834X3F2_9FABA</name>
<dbReference type="AlphaFoldDB" id="A0A834X3F2"/>
<keyword evidence="2" id="KW-1185">Reference proteome</keyword>
<evidence type="ECO:0000313" key="2">
    <source>
        <dbReference type="Proteomes" id="UP000634136"/>
    </source>
</evidence>
<dbReference type="EMBL" id="JAAIUW010000003">
    <property type="protein sequence ID" value="KAF7837169.1"/>
    <property type="molecule type" value="Genomic_DNA"/>
</dbReference>